<dbReference type="RefSeq" id="WP_062460699.1">
    <property type="nucleotide sequence ID" value="NZ_JACHBU010000003.1"/>
</dbReference>
<evidence type="ECO:0000313" key="2">
    <source>
        <dbReference type="Proteomes" id="UP000585437"/>
    </source>
</evidence>
<proteinExistence type="predicted"/>
<sequence>MVTILVTLLGFLVLLIAAVFFAVRARALAYDKHFRDQVRLQRRLENREAKLKIRARKHRRNLAKKRLARMKRAKALAARAK</sequence>
<protein>
    <submittedName>
        <fullName evidence="1">Flp pilus assembly protein TadB</fullName>
    </submittedName>
</protein>
<organism evidence="1 2">
    <name type="scientific">Rhizobium soli</name>
    <dbReference type="NCBI Taxonomy" id="424798"/>
    <lineage>
        <taxon>Bacteria</taxon>
        <taxon>Pseudomonadati</taxon>
        <taxon>Pseudomonadota</taxon>
        <taxon>Alphaproteobacteria</taxon>
        <taxon>Hyphomicrobiales</taxon>
        <taxon>Rhizobiaceae</taxon>
        <taxon>Rhizobium/Agrobacterium group</taxon>
        <taxon>Rhizobium</taxon>
    </lineage>
</organism>
<reference evidence="1 2" key="1">
    <citation type="submission" date="2020-08" db="EMBL/GenBank/DDBJ databases">
        <title>The Agave Microbiome: Exploring the role of microbial communities in plant adaptations to desert environments.</title>
        <authorList>
            <person name="Partida-Martinez L.P."/>
        </authorList>
    </citation>
    <scope>NUCLEOTIDE SEQUENCE [LARGE SCALE GENOMIC DNA]</scope>
    <source>
        <strain evidence="1 2">AS3.12</strain>
    </source>
</reference>
<dbReference type="Proteomes" id="UP000585437">
    <property type="component" value="Unassembled WGS sequence"/>
</dbReference>
<dbReference type="AlphaFoldDB" id="A0A7X0JKG6"/>
<accession>A0A7X0JKG6</accession>
<keyword evidence="2" id="KW-1185">Reference proteome</keyword>
<gene>
    <name evidence="1" type="ORF">F4695_001590</name>
</gene>
<dbReference type="EMBL" id="JACHBU010000003">
    <property type="protein sequence ID" value="MBB6508241.1"/>
    <property type="molecule type" value="Genomic_DNA"/>
</dbReference>
<evidence type="ECO:0000313" key="1">
    <source>
        <dbReference type="EMBL" id="MBB6508241.1"/>
    </source>
</evidence>
<name>A0A7X0JKG6_9HYPH</name>
<comment type="caution">
    <text evidence="1">The sequence shown here is derived from an EMBL/GenBank/DDBJ whole genome shotgun (WGS) entry which is preliminary data.</text>
</comment>